<sequence>MYLKLLDWCLAALAVFLIKQLFSLKPSRPLPPGPRSLPIVGNIFNVPIDKSWFAFSDWQKKYGMFIISLMFIVINSAELAIDILDKKGAIYSDRPRFIMAGDLAGWNDTLVLLGYGETLREYRRHFHRLIGSRALMQNFHPTEERLTYRFLQDILKNPDDLITHIRKTAGSIILSISYGYDVQGDHDPWVKVADDILSQFSEMTVVGAYLVDFLPFLKHVPEWVPGASFQKTAKAYKATLYQAVDGLHQFAAGIAPFSFVSNLLGEANLSVNDEHAIKWSAAAMYGAGADTTVSALYSFFLAMTLHPEAQRAAQAEIDAVIGSDRLPTLADRAALPYVEALSKEVMRWHTVAPLSVPHASAEDDIHNGYLIPKGSYILVNIWGILHSKRNYREPDLFKPERFLGDHPELDPRTVAFGYGRRICPGMHLADASIFITCATTLAVLNITKWVENGVEITPTLDGLAGTVSHPAPFKCSIKPRSSEAEALIHEIPAH</sequence>
<keyword evidence="8 10" id="KW-0503">Monooxygenase</keyword>
<dbReference type="AlphaFoldDB" id="F8NXG6"/>
<comment type="similarity">
    <text evidence="3 10">Belongs to the cytochrome P450 family.</text>
</comment>
<keyword evidence="7 9" id="KW-0408">Iron</keyword>
<dbReference type="InterPro" id="IPR036396">
    <property type="entry name" value="Cyt_P450_sf"/>
</dbReference>
<feature type="binding site" description="axial binding residue" evidence="9">
    <location>
        <position position="423"/>
    </location>
    <ligand>
        <name>heme</name>
        <dbReference type="ChEBI" id="CHEBI:30413"/>
    </ligand>
    <ligandPart>
        <name>Fe</name>
        <dbReference type="ChEBI" id="CHEBI:18248"/>
    </ligandPart>
</feature>
<dbReference type="GeneID" id="18814989"/>
<dbReference type="InterPro" id="IPR002401">
    <property type="entry name" value="Cyt_P450_E_grp-I"/>
</dbReference>
<dbReference type="HOGENOM" id="CLU_001570_2_3_1"/>
<dbReference type="KEGG" id="sla:SERLADRAFT_438263"/>
<feature type="chain" id="PRO_5003381702" description="Cytochrome P450" evidence="11">
    <location>
        <begin position="24"/>
        <end position="494"/>
    </location>
</feature>
<evidence type="ECO:0000256" key="3">
    <source>
        <dbReference type="ARBA" id="ARBA00010617"/>
    </source>
</evidence>
<name>F8NXG6_SERL9</name>
<evidence type="ECO:0000256" key="8">
    <source>
        <dbReference type="ARBA" id="ARBA00023033"/>
    </source>
</evidence>
<gene>
    <name evidence="12" type="ORF">SERLADRAFT_438263</name>
</gene>
<evidence type="ECO:0000256" key="2">
    <source>
        <dbReference type="ARBA" id="ARBA00005179"/>
    </source>
</evidence>
<evidence type="ECO:0000256" key="6">
    <source>
        <dbReference type="ARBA" id="ARBA00023002"/>
    </source>
</evidence>
<dbReference type="GO" id="GO:0020037">
    <property type="term" value="F:heme binding"/>
    <property type="evidence" value="ECO:0007669"/>
    <property type="project" value="InterPro"/>
</dbReference>
<accession>F8NXG6</accession>
<dbReference type="Gene3D" id="1.10.630.10">
    <property type="entry name" value="Cytochrome P450"/>
    <property type="match status" value="1"/>
</dbReference>
<evidence type="ECO:0000256" key="4">
    <source>
        <dbReference type="ARBA" id="ARBA00022617"/>
    </source>
</evidence>
<evidence type="ECO:0000256" key="11">
    <source>
        <dbReference type="SAM" id="SignalP"/>
    </source>
</evidence>
<dbReference type="RefSeq" id="XP_007318657.1">
    <property type="nucleotide sequence ID" value="XM_007318595.1"/>
</dbReference>
<dbReference type="Proteomes" id="UP000008064">
    <property type="component" value="Unassembled WGS sequence"/>
</dbReference>
<organism>
    <name type="scientific">Serpula lacrymans var. lacrymans (strain S7.9)</name>
    <name type="common">Dry rot fungus</name>
    <dbReference type="NCBI Taxonomy" id="578457"/>
    <lineage>
        <taxon>Eukaryota</taxon>
        <taxon>Fungi</taxon>
        <taxon>Dikarya</taxon>
        <taxon>Basidiomycota</taxon>
        <taxon>Agaricomycotina</taxon>
        <taxon>Agaricomycetes</taxon>
        <taxon>Agaricomycetidae</taxon>
        <taxon>Boletales</taxon>
        <taxon>Coniophorineae</taxon>
        <taxon>Serpulaceae</taxon>
        <taxon>Serpula</taxon>
    </lineage>
</organism>
<dbReference type="PROSITE" id="PS00086">
    <property type="entry name" value="CYTOCHROME_P450"/>
    <property type="match status" value="1"/>
</dbReference>
<dbReference type="PRINTS" id="PR00385">
    <property type="entry name" value="P450"/>
</dbReference>
<dbReference type="EMBL" id="GL945434">
    <property type="protein sequence ID" value="EGO24638.1"/>
    <property type="molecule type" value="Genomic_DNA"/>
</dbReference>
<dbReference type="InterPro" id="IPR001128">
    <property type="entry name" value="Cyt_P450"/>
</dbReference>
<evidence type="ECO:0000256" key="7">
    <source>
        <dbReference type="ARBA" id="ARBA00023004"/>
    </source>
</evidence>
<dbReference type="SUPFAM" id="SSF48264">
    <property type="entry name" value="Cytochrome P450"/>
    <property type="match status" value="1"/>
</dbReference>
<dbReference type="PRINTS" id="PR00463">
    <property type="entry name" value="EP450I"/>
</dbReference>
<dbReference type="PANTHER" id="PTHR46300">
    <property type="entry name" value="P450, PUTATIVE (EUROFUNG)-RELATED-RELATED"/>
    <property type="match status" value="1"/>
</dbReference>
<comment type="cofactor">
    <cofactor evidence="1 9">
        <name>heme</name>
        <dbReference type="ChEBI" id="CHEBI:30413"/>
    </cofactor>
</comment>
<keyword evidence="6 10" id="KW-0560">Oxidoreductase</keyword>
<dbReference type="InterPro" id="IPR050364">
    <property type="entry name" value="Cytochrome_P450_fung"/>
</dbReference>
<dbReference type="GO" id="GO:0016705">
    <property type="term" value="F:oxidoreductase activity, acting on paired donors, with incorporation or reduction of molecular oxygen"/>
    <property type="evidence" value="ECO:0007669"/>
    <property type="project" value="InterPro"/>
</dbReference>
<dbReference type="PANTHER" id="PTHR46300:SF7">
    <property type="entry name" value="P450, PUTATIVE (EUROFUNG)-RELATED"/>
    <property type="match status" value="1"/>
</dbReference>
<evidence type="ECO:0000256" key="1">
    <source>
        <dbReference type="ARBA" id="ARBA00001971"/>
    </source>
</evidence>
<protein>
    <recommendedName>
        <fullName evidence="13">Cytochrome P450</fullName>
    </recommendedName>
</protein>
<reference evidence="12" key="1">
    <citation type="submission" date="2011-04" db="EMBL/GenBank/DDBJ databases">
        <title>Evolution of plant cell wall degrading machinery underlies the functional diversity of forest fungi.</title>
        <authorList>
            <consortium name="US DOE Joint Genome Institute (JGI-PGF)"/>
            <person name="Eastwood D.C."/>
            <person name="Floudas D."/>
            <person name="Binder M."/>
            <person name="Majcherczyk A."/>
            <person name="Schneider P."/>
            <person name="Aerts A."/>
            <person name="Asiegbu F.O."/>
            <person name="Baker S.E."/>
            <person name="Barry K."/>
            <person name="Bendiksby M."/>
            <person name="Blumentritt M."/>
            <person name="Coutinho P.M."/>
            <person name="Cullen D."/>
            <person name="Cullen D."/>
            <person name="Gathman A."/>
            <person name="Goodell B."/>
            <person name="Henrissat B."/>
            <person name="Ihrmark K."/>
            <person name="Kauserud H."/>
            <person name="Kohler A."/>
            <person name="LaButti K."/>
            <person name="Lapidus A."/>
            <person name="Lavin J.L."/>
            <person name="Lee Y.-H."/>
            <person name="Lindquist E."/>
            <person name="Lilly W."/>
            <person name="Lucas S."/>
            <person name="Morin E."/>
            <person name="Murat C."/>
            <person name="Oguiza J.A."/>
            <person name="Park J."/>
            <person name="Pisabarro A.G."/>
            <person name="Riley R."/>
            <person name="Rosling A."/>
            <person name="Salamov A."/>
            <person name="Schmidt O."/>
            <person name="Schmutz J."/>
            <person name="Skrede I."/>
            <person name="Stenlid J."/>
            <person name="Wiebenga A."/>
            <person name="Xie X."/>
            <person name="Kues U."/>
            <person name="Hibbett D.S."/>
            <person name="Hoffmeister D."/>
            <person name="Hogberg N."/>
            <person name="Martin F."/>
            <person name="Grigoriev I.V."/>
            <person name="Watkinson S.C."/>
        </authorList>
    </citation>
    <scope>NUCLEOTIDE SEQUENCE</scope>
    <source>
        <strain evidence="12">S7.9</strain>
    </source>
</reference>
<proteinExistence type="inferred from homology"/>
<keyword evidence="4 9" id="KW-0349">Heme</keyword>
<comment type="pathway">
    <text evidence="2">Secondary metabolite biosynthesis.</text>
</comment>
<evidence type="ECO:0000256" key="10">
    <source>
        <dbReference type="RuleBase" id="RU000461"/>
    </source>
</evidence>
<evidence type="ECO:0000256" key="9">
    <source>
        <dbReference type="PIRSR" id="PIRSR602401-1"/>
    </source>
</evidence>
<dbReference type="Pfam" id="PF00067">
    <property type="entry name" value="p450"/>
    <property type="match status" value="1"/>
</dbReference>
<dbReference type="GO" id="GO:0004497">
    <property type="term" value="F:monooxygenase activity"/>
    <property type="evidence" value="ECO:0007669"/>
    <property type="project" value="UniProtKB-KW"/>
</dbReference>
<dbReference type="CDD" id="cd11065">
    <property type="entry name" value="CYP64-like"/>
    <property type="match status" value="1"/>
</dbReference>
<evidence type="ECO:0000313" key="12">
    <source>
        <dbReference type="EMBL" id="EGO24638.1"/>
    </source>
</evidence>
<keyword evidence="11" id="KW-0732">Signal</keyword>
<dbReference type="GO" id="GO:0005506">
    <property type="term" value="F:iron ion binding"/>
    <property type="evidence" value="ECO:0007669"/>
    <property type="project" value="InterPro"/>
</dbReference>
<dbReference type="OrthoDB" id="2789670at2759"/>
<dbReference type="InterPro" id="IPR017972">
    <property type="entry name" value="Cyt_P450_CS"/>
</dbReference>
<evidence type="ECO:0008006" key="13">
    <source>
        <dbReference type="Google" id="ProtNLM"/>
    </source>
</evidence>
<feature type="signal peptide" evidence="11">
    <location>
        <begin position="1"/>
        <end position="23"/>
    </location>
</feature>
<evidence type="ECO:0000256" key="5">
    <source>
        <dbReference type="ARBA" id="ARBA00022723"/>
    </source>
</evidence>
<keyword evidence="5 9" id="KW-0479">Metal-binding</keyword>